<dbReference type="InterPro" id="IPR035169">
    <property type="entry name" value="DUF5318"/>
</dbReference>
<dbReference type="AlphaFoldDB" id="A0A6J5YTS4"/>
<organism evidence="2">
    <name type="scientific">freshwater metagenome</name>
    <dbReference type="NCBI Taxonomy" id="449393"/>
    <lineage>
        <taxon>unclassified sequences</taxon>
        <taxon>metagenomes</taxon>
        <taxon>ecological metagenomes</taxon>
    </lineage>
</organism>
<feature type="region of interest" description="Disordered" evidence="1">
    <location>
        <begin position="1"/>
        <end position="33"/>
    </location>
</feature>
<accession>A0A6J5YTS4</accession>
<evidence type="ECO:0000256" key="1">
    <source>
        <dbReference type="SAM" id="MobiDB-lite"/>
    </source>
</evidence>
<evidence type="ECO:0000313" key="2">
    <source>
        <dbReference type="EMBL" id="CAB4332338.1"/>
    </source>
</evidence>
<dbReference type="EMBL" id="CAESAJ010000016">
    <property type="protein sequence ID" value="CAB4332338.1"/>
    <property type="molecule type" value="Genomic_DNA"/>
</dbReference>
<sequence length="169" mass="18983">MSNGRTRSIISGTRIGPGGTEPPRQLPHPAEEVADPARPRHVLDFALLRRNTLEESRRDAMVREQVCDADPMLLRAAKHHGEQTEKKCPICGKSDLVHVTYTFGDDLGYLTGRIRSSHELPEMAHEFGHFRVYVVEVCGECGWNHLHLSYVLGDGTPRTPPRTPRDVLK</sequence>
<gene>
    <name evidence="2" type="ORF">UFOPK3770_00291</name>
</gene>
<proteinExistence type="predicted"/>
<protein>
    <submittedName>
        <fullName evidence="2">Unannotated protein</fullName>
    </submittedName>
</protein>
<name>A0A6J5YTS4_9ZZZZ</name>
<reference evidence="2" key="1">
    <citation type="submission" date="2020-05" db="EMBL/GenBank/DDBJ databases">
        <authorList>
            <person name="Chiriac C."/>
            <person name="Salcher M."/>
            <person name="Ghai R."/>
            <person name="Kavagutti S V."/>
        </authorList>
    </citation>
    <scope>NUCLEOTIDE SEQUENCE</scope>
</reference>
<feature type="compositionally biased region" description="Polar residues" evidence="1">
    <location>
        <begin position="1"/>
        <end position="11"/>
    </location>
</feature>
<dbReference type="Pfam" id="PF17249">
    <property type="entry name" value="DUF5318"/>
    <property type="match status" value="1"/>
</dbReference>